<dbReference type="Proteomes" id="UP001562178">
    <property type="component" value="Unassembled WGS sequence"/>
</dbReference>
<protein>
    <submittedName>
        <fullName evidence="2">Uncharacterized protein</fullName>
    </submittedName>
</protein>
<gene>
    <name evidence="2" type="ORF">AB7A72_07065</name>
</gene>
<name>A0ABV4B1P1_9BURK</name>
<reference evidence="2 3" key="1">
    <citation type="journal article" date="2016" name="Int. J. Syst. Evol. Microbiol.">
        <title>Description of Comamonas sediminis sp. nov., isolated from lagoon sediments.</title>
        <authorList>
            <person name="Subhash Y."/>
            <person name="Bang J.J."/>
            <person name="You T.H."/>
            <person name="Lee S.S."/>
        </authorList>
    </citation>
    <scope>NUCLEOTIDE SEQUENCE [LARGE SCALE GENOMIC DNA]</scope>
    <source>
        <strain evidence="2 3">JCM 31169</strain>
    </source>
</reference>
<feature type="region of interest" description="Disordered" evidence="1">
    <location>
        <begin position="176"/>
        <end position="209"/>
    </location>
</feature>
<comment type="caution">
    <text evidence="2">The sequence shown here is derived from an EMBL/GenBank/DDBJ whole genome shotgun (WGS) entry which is preliminary data.</text>
</comment>
<evidence type="ECO:0000313" key="2">
    <source>
        <dbReference type="EMBL" id="MEY2250755.1"/>
    </source>
</evidence>
<sequence>MLAHQAPHRWSTQPSLVQQLGLGLDYLKTRTSPLPEPFGDCILLLSVATPGEPVATFYVRRATLDAAWRAGSTQVRQWAWSRSLDCLELRIDWPLQISALEAAASVLPGPQPAISAWALADESLEQVQLLPPQHWPATASAPRSWLAGGAQQPDSLPRAHWLLHLQGLLVNSEGSLTPLPRAGGGPSRSSGPLEAAAATAGPPPGDPSLAILQALAAPEPAPDSWSSERLDAFCARLYALLLVQHHYQQQAGDGPAMPQRGLSQLLGRAALQLCEHIRDEQAERAQRLNHALCLLVLARYAQADSDALDSVMPAMAQLARRIAAHQPLPESDLQPPLPTPKPAALAPAWRLVALTAYAGCLGAAGPLAAAGTAVPASNTGLHSDASPARMVAPEMAALEALTRHWLQWHLLAHGGASAPQPDWSVIAVAELALQPAMATARRHLQSCSWLAALRQPLRANLPQRIYPETAMFLPPDTREYTAFIDPFAHADPSQASSWRSYQWIHHIAVPQLINF</sequence>
<evidence type="ECO:0000256" key="1">
    <source>
        <dbReference type="SAM" id="MobiDB-lite"/>
    </source>
</evidence>
<feature type="compositionally biased region" description="Low complexity" evidence="1">
    <location>
        <begin position="187"/>
        <end position="200"/>
    </location>
</feature>
<proteinExistence type="predicted"/>
<keyword evidence="3" id="KW-1185">Reference proteome</keyword>
<accession>A0ABV4B1P1</accession>
<organism evidence="2 3">
    <name type="scientific">Comamonas sediminis</name>
    <dbReference type="NCBI Taxonomy" id="1783360"/>
    <lineage>
        <taxon>Bacteria</taxon>
        <taxon>Pseudomonadati</taxon>
        <taxon>Pseudomonadota</taxon>
        <taxon>Betaproteobacteria</taxon>
        <taxon>Burkholderiales</taxon>
        <taxon>Comamonadaceae</taxon>
        <taxon>Comamonas</taxon>
    </lineage>
</organism>
<evidence type="ECO:0000313" key="3">
    <source>
        <dbReference type="Proteomes" id="UP001562178"/>
    </source>
</evidence>
<dbReference type="EMBL" id="JBGBDC010000002">
    <property type="protein sequence ID" value="MEY2250755.1"/>
    <property type="molecule type" value="Genomic_DNA"/>
</dbReference>